<dbReference type="InterPro" id="IPR010978">
    <property type="entry name" value="tRNA-bd_arm"/>
</dbReference>
<evidence type="ECO:0000256" key="10">
    <source>
        <dbReference type="SAM" id="Coils"/>
    </source>
</evidence>
<dbReference type="InterPro" id="IPR015866">
    <property type="entry name" value="Ser-tRNA-synth_1_N"/>
</dbReference>
<keyword evidence="5" id="KW-0648">Protein biosynthesis</keyword>
<dbReference type="PIRSF" id="PIRSF001529">
    <property type="entry name" value="Ser-tRNA-synth_IIa"/>
    <property type="match status" value="1"/>
</dbReference>
<evidence type="ECO:0000256" key="7">
    <source>
        <dbReference type="ARBA" id="ARBA00031113"/>
    </source>
</evidence>
<dbReference type="AlphaFoldDB" id="A0AAD8P7S1"/>
<dbReference type="InterPro" id="IPR002314">
    <property type="entry name" value="aa-tRNA-synt_IIb"/>
</dbReference>
<dbReference type="Gene3D" id="1.10.287.40">
    <property type="entry name" value="Serine-tRNA synthetase, tRNA binding domain"/>
    <property type="match status" value="1"/>
</dbReference>
<sequence length="504" mass="57626">MVLDIKYFRNSNLLQLLRASEARRCVINSKIDSVIATDDEWRKANHKYEQAKKNYNDISKRIGQVMSNKIPALDENGNSVDKMVVVEKLKQEAESKKSEISRLLNEANDLSRERDSLLRYVGNVVADDTVASNNEEENLVVKHWEPSKYGWEQFIERNNLKEYGGVAAETVGEFSIRLPPWKVLSHCDVLLKIGGVNLKKGVEVAGHRAYYLRGPGCLINMALMQYGMDFLSRRGYEPVMPPYFMKRDIMKECAELGDFEETLYCIPPLKSDIVKEPNGVSPNSNAGVRKEEDLEREKLFLIATSEQPIAALHKNETYGIKELPLKYAGVSSCFRREAGAHGRDLRGIFRVHQFQKIEQFVVCSADDSWRLHEEMIKLSQEFYESLELPYRVVSIVAGALNNAAAKKYDLEVYFPEMKDYRELVSCSNCTDYQAYDLNTKYFEKDTSQRQYCHMLNGTLVATQRTLCCILENYQTPNGVMVPKVLVPYMGGVEFIPYVDGKPSE</sequence>
<dbReference type="GO" id="GO:0004828">
    <property type="term" value="F:serine-tRNA ligase activity"/>
    <property type="evidence" value="ECO:0007669"/>
    <property type="project" value="UniProtKB-EC"/>
</dbReference>
<reference evidence="12" key="1">
    <citation type="submission" date="2023-08" db="EMBL/GenBank/DDBJ databases">
        <title>Draft sequence of the Babesia gibsoni genome.</title>
        <authorList>
            <person name="Yamagishi J.Y."/>
            <person name="Xuan X.X."/>
        </authorList>
    </citation>
    <scope>NUCLEOTIDE SEQUENCE</scope>
    <source>
        <strain evidence="12">Azabu</strain>
    </source>
</reference>
<evidence type="ECO:0000256" key="9">
    <source>
        <dbReference type="PIRSR" id="PIRSR001529-2"/>
    </source>
</evidence>
<name>A0AAD8P7S1_BABGI</name>
<accession>A0AAD8P7S1</accession>
<evidence type="ECO:0000256" key="4">
    <source>
        <dbReference type="ARBA" id="ARBA00022840"/>
    </source>
</evidence>
<feature type="binding site" evidence="8">
    <location>
        <position position="335"/>
    </location>
    <ligand>
        <name>L-serine</name>
        <dbReference type="ChEBI" id="CHEBI:33384"/>
    </ligand>
</feature>
<dbReference type="SUPFAM" id="SSF55681">
    <property type="entry name" value="Class II aaRS and biotin synthetases"/>
    <property type="match status" value="1"/>
</dbReference>
<feature type="binding site" evidence="8">
    <location>
        <position position="358"/>
    </location>
    <ligand>
        <name>L-serine</name>
        <dbReference type="ChEBI" id="CHEBI:33384"/>
    </ligand>
</feature>
<keyword evidence="13" id="KW-1185">Reference proteome</keyword>
<dbReference type="PANTHER" id="PTHR11778">
    <property type="entry name" value="SERYL-TRNA SYNTHETASE"/>
    <property type="match status" value="1"/>
</dbReference>
<dbReference type="InterPro" id="IPR002317">
    <property type="entry name" value="Ser-tRNA-ligase_type_1"/>
</dbReference>
<feature type="site" description="Important for serine binding" evidence="8">
    <location>
        <position position="458"/>
    </location>
</feature>
<keyword evidence="10" id="KW-0175">Coiled coil</keyword>
<evidence type="ECO:0000256" key="6">
    <source>
        <dbReference type="ARBA" id="ARBA00023146"/>
    </source>
</evidence>
<evidence type="ECO:0000256" key="3">
    <source>
        <dbReference type="ARBA" id="ARBA00022741"/>
    </source>
</evidence>
<feature type="binding site" evidence="8">
    <location>
        <position position="456"/>
    </location>
    <ligand>
        <name>L-serine</name>
        <dbReference type="ChEBI" id="CHEBI:33384"/>
    </ligand>
</feature>
<keyword evidence="2" id="KW-0436">Ligase</keyword>
<dbReference type="Proteomes" id="UP001230268">
    <property type="component" value="Unassembled WGS sequence"/>
</dbReference>
<organism evidence="12 13">
    <name type="scientific">Babesia gibsoni</name>
    <dbReference type="NCBI Taxonomy" id="33632"/>
    <lineage>
        <taxon>Eukaryota</taxon>
        <taxon>Sar</taxon>
        <taxon>Alveolata</taxon>
        <taxon>Apicomplexa</taxon>
        <taxon>Aconoidasida</taxon>
        <taxon>Piroplasmida</taxon>
        <taxon>Babesiidae</taxon>
        <taxon>Babesia</taxon>
    </lineage>
</organism>
<dbReference type="InterPro" id="IPR033729">
    <property type="entry name" value="SerRS_core"/>
</dbReference>
<dbReference type="GO" id="GO:0006434">
    <property type="term" value="P:seryl-tRNA aminoacylation"/>
    <property type="evidence" value="ECO:0007669"/>
    <property type="project" value="InterPro"/>
</dbReference>
<proteinExistence type="predicted"/>
<dbReference type="InterPro" id="IPR042103">
    <property type="entry name" value="SerRS_1_N_sf"/>
</dbReference>
<keyword evidence="4 9" id="KW-0067">ATP-binding</keyword>
<comment type="caution">
    <text evidence="12">The sequence shown here is derived from an EMBL/GenBank/DDBJ whole genome shotgun (WGS) entry which is preliminary data.</text>
</comment>
<dbReference type="PRINTS" id="PR00981">
    <property type="entry name" value="TRNASYNTHSER"/>
</dbReference>
<evidence type="ECO:0000313" key="12">
    <source>
        <dbReference type="EMBL" id="KAK1441900.1"/>
    </source>
</evidence>
<keyword evidence="6" id="KW-0030">Aminoacyl-tRNA synthetase</keyword>
<gene>
    <name evidence="12" type="ORF">BgAZ_502320</name>
</gene>
<dbReference type="SUPFAM" id="SSF46589">
    <property type="entry name" value="tRNA-binding arm"/>
    <property type="match status" value="1"/>
</dbReference>
<evidence type="ECO:0000256" key="8">
    <source>
        <dbReference type="PIRSR" id="PIRSR001529-1"/>
    </source>
</evidence>
<dbReference type="NCBIfam" id="TIGR00414">
    <property type="entry name" value="serS"/>
    <property type="match status" value="1"/>
</dbReference>
<feature type="coiled-coil region" evidence="10">
    <location>
        <begin position="86"/>
        <end position="120"/>
    </location>
</feature>
<evidence type="ECO:0000256" key="5">
    <source>
        <dbReference type="ARBA" id="ARBA00022917"/>
    </source>
</evidence>
<dbReference type="EC" id="6.1.1.11" evidence="1"/>
<dbReference type="GO" id="GO:0005524">
    <property type="term" value="F:ATP binding"/>
    <property type="evidence" value="ECO:0007669"/>
    <property type="project" value="UniProtKB-KW"/>
</dbReference>
<evidence type="ECO:0000259" key="11">
    <source>
        <dbReference type="PROSITE" id="PS50862"/>
    </source>
</evidence>
<evidence type="ECO:0000256" key="1">
    <source>
        <dbReference type="ARBA" id="ARBA00012840"/>
    </source>
</evidence>
<feature type="binding site" evidence="8">
    <location>
        <position position="304"/>
    </location>
    <ligand>
        <name>L-serine</name>
        <dbReference type="ChEBI" id="CHEBI:33384"/>
    </ligand>
</feature>
<feature type="binding site" evidence="9">
    <location>
        <begin position="351"/>
        <end position="354"/>
    </location>
    <ligand>
        <name>ATP</name>
        <dbReference type="ChEBI" id="CHEBI:30616"/>
    </ligand>
</feature>
<dbReference type="InterPro" id="IPR006195">
    <property type="entry name" value="aa-tRNA-synth_II"/>
</dbReference>
<evidence type="ECO:0000313" key="13">
    <source>
        <dbReference type="Proteomes" id="UP001230268"/>
    </source>
</evidence>
<dbReference type="EMBL" id="JAVEPI010000005">
    <property type="protein sequence ID" value="KAK1441900.1"/>
    <property type="molecule type" value="Genomic_DNA"/>
</dbReference>
<feature type="domain" description="Aminoacyl-transfer RNA synthetases class-II family profile" evidence="11">
    <location>
        <begin position="223"/>
        <end position="482"/>
    </location>
</feature>
<protein>
    <recommendedName>
        <fullName evidence="1">serine--tRNA ligase</fullName>
        <ecNumber evidence="1">6.1.1.11</ecNumber>
    </recommendedName>
    <alternativeName>
        <fullName evidence="7">Seryl-tRNA synthetase</fullName>
    </alternativeName>
</protein>
<dbReference type="PROSITE" id="PS50862">
    <property type="entry name" value="AA_TRNA_LIGASE_II"/>
    <property type="match status" value="1"/>
</dbReference>
<keyword evidence="3" id="KW-0547">Nucleotide-binding</keyword>
<evidence type="ECO:0000256" key="2">
    <source>
        <dbReference type="ARBA" id="ARBA00022598"/>
    </source>
</evidence>
<dbReference type="InterPro" id="IPR045864">
    <property type="entry name" value="aa-tRNA-synth_II/BPL/LPL"/>
</dbReference>
<dbReference type="Pfam" id="PF02403">
    <property type="entry name" value="Seryl_tRNA_N"/>
    <property type="match status" value="1"/>
</dbReference>
<feature type="binding site" evidence="9">
    <location>
        <begin position="335"/>
        <end position="337"/>
    </location>
    <ligand>
        <name>ATP</name>
        <dbReference type="ChEBI" id="CHEBI:30616"/>
    </ligand>
</feature>
<dbReference type="Pfam" id="PF00587">
    <property type="entry name" value="tRNA-synt_2b"/>
    <property type="match status" value="1"/>
</dbReference>
<dbReference type="CDD" id="cd00770">
    <property type="entry name" value="SerRS_core"/>
    <property type="match status" value="1"/>
</dbReference>
<dbReference type="Gene3D" id="3.30.930.10">
    <property type="entry name" value="Bira Bifunctional Protein, Domain 2"/>
    <property type="match status" value="1"/>
</dbReference>
<feature type="binding site" evidence="9">
    <location>
        <begin position="422"/>
        <end position="425"/>
    </location>
    <ligand>
        <name>ATP</name>
        <dbReference type="ChEBI" id="CHEBI:30616"/>
    </ligand>
</feature>